<comment type="caution">
    <text evidence="3">The sequence shown here is derived from an EMBL/GenBank/DDBJ whole genome shotgun (WGS) entry which is preliminary data.</text>
</comment>
<dbReference type="EMBL" id="BKCJ010011027">
    <property type="protein sequence ID" value="GEU94230.1"/>
    <property type="molecule type" value="Genomic_DNA"/>
</dbReference>
<organism evidence="3">
    <name type="scientific">Tanacetum cinerariifolium</name>
    <name type="common">Dalmatian daisy</name>
    <name type="synonym">Chrysanthemum cinerariifolium</name>
    <dbReference type="NCBI Taxonomy" id="118510"/>
    <lineage>
        <taxon>Eukaryota</taxon>
        <taxon>Viridiplantae</taxon>
        <taxon>Streptophyta</taxon>
        <taxon>Embryophyta</taxon>
        <taxon>Tracheophyta</taxon>
        <taxon>Spermatophyta</taxon>
        <taxon>Magnoliopsida</taxon>
        <taxon>eudicotyledons</taxon>
        <taxon>Gunneridae</taxon>
        <taxon>Pentapetalae</taxon>
        <taxon>asterids</taxon>
        <taxon>campanulids</taxon>
        <taxon>Asterales</taxon>
        <taxon>Asteraceae</taxon>
        <taxon>Asteroideae</taxon>
        <taxon>Anthemideae</taxon>
        <taxon>Anthemidinae</taxon>
        <taxon>Tanacetum</taxon>
    </lineage>
</organism>
<feature type="domain" description="Retroviral polymerase SH3-like" evidence="2">
    <location>
        <begin position="258"/>
        <end position="312"/>
    </location>
</feature>
<accession>A0A6L2P720</accession>
<protein>
    <recommendedName>
        <fullName evidence="2">Retroviral polymerase SH3-like domain-containing protein</fullName>
    </recommendedName>
</protein>
<name>A0A6L2P720_TANCI</name>
<evidence type="ECO:0000313" key="3">
    <source>
        <dbReference type="EMBL" id="GEU94230.1"/>
    </source>
</evidence>
<dbReference type="InterPro" id="IPR057670">
    <property type="entry name" value="SH3_retrovirus"/>
</dbReference>
<evidence type="ECO:0000259" key="2">
    <source>
        <dbReference type="Pfam" id="PF25597"/>
    </source>
</evidence>
<sequence length="378" mass="43757">MEQAVEQHCVKKNKFQDKMKEILKENERLLEQAIRTNIENIDVNANVNYACKTMNECERYVIIETELQKKDTIIMKLKERIRSLSGNLKEEKTKRELKEIEMINIELDHRVTKLVDKNEHLKQTYNLQEKVLVITALKDTLSKLKGKVVLNEAVPLHPIDLELLKIYVALLAPKLRNNRTTHYDYLKHTQEETATLREIVENKRLLNPLNNFLDYAAVATACYTQNRSIIRLRYEKTPDELLHNKILDLSFLYVFGALCYPTNDSGNLGKLQPKADIWIFIGYATTKKAFWVYNRRTRRIVATIYVDSDELTAMAFEHGSSGPARNEMTPAIISLGLVQKPSSSTPYVPPSRNDWDLLFQMLFDELLTPPPSVDHQAP</sequence>
<proteinExistence type="predicted"/>
<dbReference type="Pfam" id="PF25597">
    <property type="entry name" value="SH3_retrovirus"/>
    <property type="match status" value="1"/>
</dbReference>
<dbReference type="AlphaFoldDB" id="A0A6L2P720"/>
<evidence type="ECO:0000256" key="1">
    <source>
        <dbReference type="SAM" id="Coils"/>
    </source>
</evidence>
<keyword evidence="1" id="KW-0175">Coiled coil</keyword>
<feature type="coiled-coil region" evidence="1">
    <location>
        <begin position="12"/>
        <end position="39"/>
    </location>
</feature>
<reference evidence="3" key="1">
    <citation type="journal article" date="2019" name="Sci. Rep.">
        <title>Draft genome of Tanacetum cinerariifolium, the natural source of mosquito coil.</title>
        <authorList>
            <person name="Yamashiro T."/>
            <person name="Shiraishi A."/>
            <person name="Satake H."/>
            <person name="Nakayama K."/>
        </authorList>
    </citation>
    <scope>NUCLEOTIDE SEQUENCE</scope>
</reference>
<gene>
    <name evidence="3" type="ORF">Tci_066208</name>
</gene>